<comment type="caution">
    <text evidence="1">The sequence shown here is derived from an EMBL/GenBank/DDBJ whole genome shotgun (WGS) entry which is preliminary data.</text>
</comment>
<protein>
    <recommendedName>
        <fullName evidence="3">Transposase</fullName>
    </recommendedName>
</protein>
<dbReference type="Proteomes" id="UP000018951">
    <property type="component" value="Unassembled WGS sequence"/>
</dbReference>
<dbReference type="EMBL" id="AXCJ01000001">
    <property type="protein sequence ID" value="ETO91674.1"/>
    <property type="molecule type" value="Genomic_DNA"/>
</dbReference>
<sequence>MLIIDATEQPMARPKKKQKIMLFWEEESSYYTEVRINNKRRIVQVSKSYPGSSQ</sequence>
<dbReference type="AlphaFoldDB" id="W2V0A9"/>
<evidence type="ECO:0000313" key="2">
    <source>
        <dbReference type="Proteomes" id="UP000018951"/>
    </source>
</evidence>
<organism evidence="1 2">
    <name type="scientific">Candidatus Xenolissoclinum pacificiensis L6</name>
    <dbReference type="NCBI Taxonomy" id="1401685"/>
    <lineage>
        <taxon>Bacteria</taxon>
        <taxon>Pseudomonadati</taxon>
        <taxon>Pseudomonadota</taxon>
        <taxon>Alphaproteobacteria</taxon>
        <taxon>Rickettsiales</taxon>
        <taxon>Anaplasmataceae</taxon>
        <taxon>Candidatus Xenolissoclinum</taxon>
    </lineage>
</organism>
<proteinExistence type="predicted"/>
<keyword evidence="2" id="KW-1185">Reference proteome</keyword>
<accession>W2V0A9</accession>
<reference evidence="1 2" key="1">
    <citation type="journal article" date="2013" name="PLoS ONE">
        <title>Bacterial endosymbiosis in a chordate host: long-term co-evolution and conservation of secondary metabolism.</title>
        <authorList>
            <person name="Kwan J.C."/>
            <person name="Schmidt E.W."/>
        </authorList>
    </citation>
    <scope>NUCLEOTIDE SEQUENCE [LARGE SCALE GENOMIC DNA]</scope>
    <source>
        <strain evidence="2">L6</strain>
    </source>
</reference>
<gene>
    <name evidence="1" type="ORF">P857_844</name>
</gene>
<evidence type="ECO:0000313" key="1">
    <source>
        <dbReference type="EMBL" id="ETO91674.1"/>
    </source>
</evidence>
<name>W2V0A9_9RICK</name>
<evidence type="ECO:0008006" key="3">
    <source>
        <dbReference type="Google" id="ProtNLM"/>
    </source>
</evidence>